<reference evidence="2" key="2">
    <citation type="submission" date="2015-01" db="EMBL/GenBank/DDBJ databases">
        <title>Evolutionary Origins and Diversification of the Mycorrhizal Mutualists.</title>
        <authorList>
            <consortium name="DOE Joint Genome Institute"/>
            <consortium name="Mycorrhizal Genomics Consortium"/>
            <person name="Kohler A."/>
            <person name="Kuo A."/>
            <person name="Nagy L.G."/>
            <person name="Floudas D."/>
            <person name="Copeland A."/>
            <person name="Barry K.W."/>
            <person name="Cichocki N."/>
            <person name="Veneault-Fourrey C."/>
            <person name="LaButti K."/>
            <person name="Lindquist E.A."/>
            <person name="Lipzen A."/>
            <person name="Lundell T."/>
            <person name="Morin E."/>
            <person name="Murat C."/>
            <person name="Riley R."/>
            <person name="Ohm R."/>
            <person name="Sun H."/>
            <person name="Tunlid A."/>
            <person name="Henrissat B."/>
            <person name="Grigoriev I.V."/>
            <person name="Hibbett D.S."/>
            <person name="Martin F."/>
        </authorList>
    </citation>
    <scope>NUCLEOTIDE SEQUENCE [LARGE SCALE GENOMIC DNA]</scope>
    <source>
        <strain evidence="2">Ve08.2h10</strain>
    </source>
</reference>
<protein>
    <submittedName>
        <fullName evidence="1">Uncharacterized protein</fullName>
    </submittedName>
</protein>
<proteinExistence type="predicted"/>
<dbReference type="InParanoid" id="A0A0D0D487"/>
<keyword evidence="2" id="KW-1185">Reference proteome</keyword>
<dbReference type="Proteomes" id="UP000054538">
    <property type="component" value="Unassembled WGS sequence"/>
</dbReference>
<accession>A0A0D0D487</accession>
<dbReference type="OrthoDB" id="2677451at2759"/>
<dbReference type="STRING" id="930991.A0A0D0D487"/>
<dbReference type="HOGENOM" id="CLU_1835795_0_0_1"/>
<dbReference type="EMBL" id="KN828556">
    <property type="protein sequence ID" value="KIK74794.1"/>
    <property type="molecule type" value="Genomic_DNA"/>
</dbReference>
<gene>
    <name evidence="1" type="ORF">PAXRUDRAFT_788754</name>
</gene>
<evidence type="ECO:0000313" key="2">
    <source>
        <dbReference type="Proteomes" id="UP000054538"/>
    </source>
</evidence>
<reference evidence="1 2" key="1">
    <citation type="submission" date="2014-04" db="EMBL/GenBank/DDBJ databases">
        <authorList>
            <consortium name="DOE Joint Genome Institute"/>
            <person name="Kuo A."/>
            <person name="Kohler A."/>
            <person name="Jargeat P."/>
            <person name="Nagy L.G."/>
            <person name="Floudas D."/>
            <person name="Copeland A."/>
            <person name="Barry K.W."/>
            <person name="Cichocki N."/>
            <person name="Veneault-Fourrey C."/>
            <person name="LaButti K."/>
            <person name="Lindquist E.A."/>
            <person name="Lipzen A."/>
            <person name="Lundell T."/>
            <person name="Morin E."/>
            <person name="Murat C."/>
            <person name="Sun H."/>
            <person name="Tunlid A."/>
            <person name="Henrissat B."/>
            <person name="Grigoriev I.V."/>
            <person name="Hibbett D.S."/>
            <person name="Martin F."/>
            <person name="Nordberg H.P."/>
            <person name="Cantor M.N."/>
            <person name="Hua S.X."/>
        </authorList>
    </citation>
    <scope>NUCLEOTIDE SEQUENCE [LARGE SCALE GENOMIC DNA]</scope>
    <source>
        <strain evidence="1 2">Ve08.2h10</strain>
    </source>
</reference>
<dbReference type="AlphaFoldDB" id="A0A0D0D487"/>
<evidence type="ECO:0000313" key="1">
    <source>
        <dbReference type="EMBL" id="KIK74794.1"/>
    </source>
</evidence>
<sequence length="140" mass="15234">MPQNMSVVGAVVTCSTFCLPCDITFADFWDYVCVKMDLIPTKAGFGYKFVTDHVGEDLCTLVNEKGLATPIDLGQSLVHCARTCKIEVMIYNLKLAVQLAVNAKKCKEPGDAATQLAASIDFTNELYQLKEHSAPLVPAT</sequence>
<organism evidence="1 2">
    <name type="scientific">Paxillus rubicundulus Ve08.2h10</name>
    <dbReference type="NCBI Taxonomy" id="930991"/>
    <lineage>
        <taxon>Eukaryota</taxon>
        <taxon>Fungi</taxon>
        <taxon>Dikarya</taxon>
        <taxon>Basidiomycota</taxon>
        <taxon>Agaricomycotina</taxon>
        <taxon>Agaricomycetes</taxon>
        <taxon>Agaricomycetidae</taxon>
        <taxon>Boletales</taxon>
        <taxon>Paxilineae</taxon>
        <taxon>Paxillaceae</taxon>
        <taxon>Paxillus</taxon>
    </lineage>
</organism>
<name>A0A0D0D487_9AGAM</name>